<reference evidence="12 13" key="1">
    <citation type="submission" date="2023-09" db="EMBL/GenBank/DDBJ databases">
        <authorList>
            <person name="Rey-Velasco X."/>
        </authorList>
    </citation>
    <scope>NUCLEOTIDE SEQUENCE [LARGE SCALE GENOMIC DNA]</scope>
    <source>
        <strain evidence="12 13">F394</strain>
    </source>
</reference>
<feature type="domain" description="Quinolinate phosphoribosyl transferase C-terminal" evidence="10">
    <location>
        <begin position="115"/>
        <end position="295"/>
    </location>
</feature>
<dbReference type="Gene3D" id="3.90.1170.20">
    <property type="entry name" value="Quinolinate phosphoribosyl transferase, N-terminal domain"/>
    <property type="match status" value="1"/>
</dbReference>
<evidence type="ECO:0000256" key="2">
    <source>
        <dbReference type="ARBA" id="ARBA00004893"/>
    </source>
</evidence>
<organism evidence="12 13">
    <name type="scientific">Rubrivirga litoralis</name>
    <dbReference type="NCBI Taxonomy" id="3075598"/>
    <lineage>
        <taxon>Bacteria</taxon>
        <taxon>Pseudomonadati</taxon>
        <taxon>Rhodothermota</taxon>
        <taxon>Rhodothermia</taxon>
        <taxon>Rhodothermales</taxon>
        <taxon>Rubricoccaceae</taxon>
        <taxon>Rubrivirga</taxon>
    </lineage>
</organism>
<dbReference type="Gene3D" id="3.20.20.70">
    <property type="entry name" value="Aldolase class I"/>
    <property type="match status" value="1"/>
</dbReference>
<dbReference type="PIRSF" id="PIRSF006250">
    <property type="entry name" value="NadC_ModD"/>
    <property type="match status" value="1"/>
</dbReference>
<proteinExistence type="inferred from homology"/>
<keyword evidence="5" id="KW-0662">Pyridine nucleotide biosynthesis</keyword>
<evidence type="ECO:0000256" key="3">
    <source>
        <dbReference type="ARBA" id="ARBA00009400"/>
    </source>
</evidence>
<dbReference type="Pfam" id="PF01729">
    <property type="entry name" value="QRPTase_C"/>
    <property type="match status" value="1"/>
</dbReference>
<dbReference type="EMBL" id="JAVRHT010000037">
    <property type="protein sequence ID" value="MDT0632773.1"/>
    <property type="molecule type" value="Genomic_DNA"/>
</dbReference>
<dbReference type="NCBIfam" id="TIGR00078">
    <property type="entry name" value="nadC"/>
    <property type="match status" value="1"/>
</dbReference>
<gene>
    <name evidence="12" type="primary">nadC</name>
    <name evidence="12" type="ORF">RM540_13515</name>
</gene>
<comment type="function">
    <text evidence="1">Involved in the catabolism of quinolinic acid (QA).</text>
</comment>
<sequence length="301" mass="31159">MLPLPPDVARDLPALLDRALAEDVGDGDVTTEATIPAGTRATARFLLKEDGVVAGLAVAERVFEAVDPDLAVAWTAADGDPLEAGTVFGEVTGRARSILVAERLALNLMQRMGGVATAAARFAEAARPATVLDTRKTAPGLRALDKWAVRLGGAANHRTGLYDMVLVKDNHVAAAGGVRAAAEAVDRHLRETGRDVPVEIEARTLDEVDAVLAAHADGLRVDRVLLDNFARPAPEGGVDTAPLAAAVERVGGRIQTEASGNVTLDTVGAVARTGVDFVSTGALTHSVRALDVSLKVVLDGA</sequence>
<keyword evidence="6 9" id="KW-0328">Glycosyltransferase</keyword>
<evidence type="ECO:0000256" key="1">
    <source>
        <dbReference type="ARBA" id="ARBA00003237"/>
    </source>
</evidence>
<evidence type="ECO:0000256" key="4">
    <source>
        <dbReference type="ARBA" id="ARBA00011944"/>
    </source>
</evidence>
<dbReference type="InterPro" id="IPR036068">
    <property type="entry name" value="Nicotinate_pribotase-like_C"/>
</dbReference>
<comment type="caution">
    <text evidence="12">The sequence shown here is derived from an EMBL/GenBank/DDBJ whole genome shotgun (WGS) entry which is preliminary data.</text>
</comment>
<keyword evidence="13" id="KW-1185">Reference proteome</keyword>
<comment type="pathway">
    <text evidence="2">Cofactor biosynthesis; NAD(+) biosynthesis; nicotinate D-ribonucleotide from quinolinate: step 1/1.</text>
</comment>
<evidence type="ECO:0000313" key="13">
    <source>
        <dbReference type="Proteomes" id="UP001267426"/>
    </source>
</evidence>
<dbReference type="InterPro" id="IPR013785">
    <property type="entry name" value="Aldolase_TIM"/>
</dbReference>
<dbReference type="InterPro" id="IPR002638">
    <property type="entry name" value="Quinolinate_PRibosylTrfase_C"/>
</dbReference>
<dbReference type="PANTHER" id="PTHR32179">
    <property type="entry name" value="NICOTINATE-NUCLEOTIDE PYROPHOSPHORYLASE [CARBOXYLATING]"/>
    <property type="match status" value="1"/>
</dbReference>
<dbReference type="InterPro" id="IPR027277">
    <property type="entry name" value="NadC/ModD"/>
</dbReference>
<dbReference type="RefSeq" id="WP_311664989.1">
    <property type="nucleotide sequence ID" value="NZ_JAVRHT010000037.1"/>
</dbReference>
<dbReference type="GO" id="GO:0004514">
    <property type="term" value="F:nicotinate-nucleotide diphosphorylase (carboxylating) activity"/>
    <property type="evidence" value="ECO:0007669"/>
    <property type="project" value="UniProtKB-EC"/>
</dbReference>
<dbReference type="SUPFAM" id="SSF51690">
    <property type="entry name" value="Nicotinate/Quinolinate PRTase C-terminal domain-like"/>
    <property type="match status" value="1"/>
</dbReference>
<evidence type="ECO:0000256" key="5">
    <source>
        <dbReference type="ARBA" id="ARBA00022642"/>
    </source>
</evidence>
<evidence type="ECO:0000259" key="11">
    <source>
        <dbReference type="Pfam" id="PF02749"/>
    </source>
</evidence>
<dbReference type="EC" id="2.4.2.19" evidence="4"/>
<feature type="domain" description="Quinolinate phosphoribosyl transferase N-terminal" evidence="11">
    <location>
        <begin position="28"/>
        <end position="112"/>
    </location>
</feature>
<accession>A0ABU3BU00</accession>
<protein>
    <recommendedName>
        <fullName evidence="4">nicotinate-nucleotide diphosphorylase (carboxylating)</fullName>
        <ecNumber evidence="4">2.4.2.19</ecNumber>
    </recommendedName>
    <alternativeName>
        <fullName evidence="8">Quinolinate phosphoribosyltransferase [decarboxylating]</fullName>
    </alternativeName>
</protein>
<evidence type="ECO:0000259" key="10">
    <source>
        <dbReference type="Pfam" id="PF01729"/>
    </source>
</evidence>
<name>A0ABU3BU00_9BACT</name>
<evidence type="ECO:0000313" key="12">
    <source>
        <dbReference type="EMBL" id="MDT0632773.1"/>
    </source>
</evidence>
<comment type="similarity">
    <text evidence="3 9">Belongs to the NadC/ModD family.</text>
</comment>
<evidence type="ECO:0000256" key="7">
    <source>
        <dbReference type="ARBA" id="ARBA00022679"/>
    </source>
</evidence>
<evidence type="ECO:0000256" key="6">
    <source>
        <dbReference type="ARBA" id="ARBA00022676"/>
    </source>
</evidence>
<evidence type="ECO:0000256" key="8">
    <source>
        <dbReference type="ARBA" id="ARBA00033102"/>
    </source>
</evidence>
<dbReference type="InterPro" id="IPR022412">
    <property type="entry name" value="Quinolinate_PRibosylTrfase_N"/>
</dbReference>
<dbReference type="InterPro" id="IPR037128">
    <property type="entry name" value="Quinolinate_PRibosylTase_N_sf"/>
</dbReference>
<dbReference type="Pfam" id="PF02749">
    <property type="entry name" value="QRPTase_N"/>
    <property type="match status" value="1"/>
</dbReference>
<keyword evidence="7 9" id="KW-0808">Transferase</keyword>
<dbReference type="InterPro" id="IPR004393">
    <property type="entry name" value="NadC"/>
</dbReference>
<dbReference type="CDD" id="cd01572">
    <property type="entry name" value="QPRTase"/>
    <property type="match status" value="1"/>
</dbReference>
<dbReference type="PANTHER" id="PTHR32179:SF3">
    <property type="entry name" value="NICOTINATE-NUCLEOTIDE PYROPHOSPHORYLASE [CARBOXYLATING]"/>
    <property type="match status" value="1"/>
</dbReference>
<dbReference type="Proteomes" id="UP001267426">
    <property type="component" value="Unassembled WGS sequence"/>
</dbReference>
<dbReference type="SUPFAM" id="SSF54675">
    <property type="entry name" value="Nicotinate/Quinolinate PRTase N-terminal domain-like"/>
    <property type="match status" value="1"/>
</dbReference>
<evidence type="ECO:0000256" key="9">
    <source>
        <dbReference type="PIRNR" id="PIRNR006250"/>
    </source>
</evidence>